<proteinExistence type="predicted"/>
<reference evidence="1 2" key="1">
    <citation type="submission" date="2015-11" db="EMBL/GenBank/DDBJ databases">
        <title>Butyribacter intestini gen. nov., sp. nov., a butyric acid-producing bacterium of the family Lachnospiraceae isolated from the human faeces.</title>
        <authorList>
            <person name="Zou Y."/>
            <person name="Xue W."/>
            <person name="Luo G."/>
            <person name="Lv M."/>
        </authorList>
    </citation>
    <scope>NUCLEOTIDE SEQUENCE [LARGE SCALE GENOMIC DNA]</scope>
    <source>
        <strain evidence="1 2">ACET-33324</strain>
    </source>
</reference>
<dbReference type="AlphaFoldDB" id="A0A0V8QBI6"/>
<dbReference type="EMBL" id="LNAM01000192">
    <property type="protein sequence ID" value="KSV57960.1"/>
    <property type="molecule type" value="Genomic_DNA"/>
</dbReference>
<sequence length="61" mass="7397">MLEQWQEMKEKYENNEITKEALQDWKANYPESLKKDYVPFEESNVKFYRKGISAKIPPDIK</sequence>
<protein>
    <submittedName>
        <fullName evidence="1">Carbamoyl-phosphate synthase large subunit</fullName>
    </submittedName>
</protein>
<gene>
    <name evidence="1" type="ORF">ASU35_14605</name>
</gene>
<dbReference type="Proteomes" id="UP000054874">
    <property type="component" value="Unassembled WGS sequence"/>
</dbReference>
<evidence type="ECO:0000313" key="2">
    <source>
        <dbReference type="Proteomes" id="UP000054874"/>
    </source>
</evidence>
<name>A0A0V8QBI6_9FIRM</name>
<dbReference type="OrthoDB" id="9785138at2"/>
<organism evidence="1 2">
    <name type="scientific">Acetivibrio ethanolgignens</name>
    <dbReference type="NCBI Taxonomy" id="290052"/>
    <lineage>
        <taxon>Bacteria</taxon>
        <taxon>Bacillati</taxon>
        <taxon>Bacillota</taxon>
        <taxon>Clostridia</taxon>
        <taxon>Eubacteriales</taxon>
        <taxon>Oscillospiraceae</taxon>
        <taxon>Acetivibrio</taxon>
    </lineage>
</organism>
<dbReference type="STRING" id="290052.ASU35_14605"/>
<comment type="caution">
    <text evidence="1">The sequence shown here is derived from an EMBL/GenBank/DDBJ whole genome shotgun (WGS) entry which is preliminary data.</text>
</comment>
<evidence type="ECO:0000313" key="1">
    <source>
        <dbReference type="EMBL" id="KSV57960.1"/>
    </source>
</evidence>
<keyword evidence="2" id="KW-1185">Reference proteome</keyword>
<accession>A0A0V8QBI6</accession>